<protein>
    <submittedName>
        <fullName evidence="1">Uncharacterized protein</fullName>
    </submittedName>
</protein>
<gene>
    <name evidence="1" type="ORF">GCM10017581_054170</name>
</gene>
<evidence type="ECO:0000313" key="1">
    <source>
        <dbReference type="EMBL" id="GLL03671.1"/>
    </source>
</evidence>
<dbReference type="Proteomes" id="UP001143480">
    <property type="component" value="Unassembled WGS sequence"/>
</dbReference>
<dbReference type="RefSeq" id="WP_261962024.1">
    <property type="nucleotide sequence ID" value="NZ_BAAAXA010000001.1"/>
</dbReference>
<comment type="caution">
    <text evidence="1">The sequence shown here is derived from an EMBL/GenBank/DDBJ whole genome shotgun (WGS) entry which is preliminary data.</text>
</comment>
<sequence>MNKGLVSAAVLVCGLLGGVLTRADGSDGGLKLDLEHHVVTWGDGRHSAWAASGGQTVLSVEAPPVRGLYPGAVKPLAIVISNVGRFDVRITEVSGRVTGTSRAGCKPTVQNLAVRRWESPSKLVVKAHEHKAMGTLPLYMPNTVANECQGTAFTITLLASGSQVGR</sequence>
<reference evidence="1" key="1">
    <citation type="journal article" date="2014" name="Int. J. Syst. Evol. Microbiol.">
        <title>Complete genome sequence of Corynebacterium casei LMG S-19264T (=DSM 44701T), isolated from a smear-ripened cheese.</title>
        <authorList>
            <consortium name="US DOE Joint Genome Institute (JGI-PGF)"/>
            <person name="Walter F."/>
            <person name="Albersmeier A."/>
            <person name="Kalinowski J."/>
            <person name="Ruckert C."/>
        </authorList>
    </citation>
    <scope>NUCLEOTIDE SEQUENCE</scope>
    <source>
        <strain evidence="1">VKM Ac-1321</strain>
    </source>
</reference>
<evidence type="ECO:0000313" key="2">
    <source>
        <dbReference type="Proteomes" id="UP001143480"/>
    </source>
</evidence>
<dbReference type="EMBL" id="BSFP01000036">
    <property type="protein sequence ID" value="GLL03671.1"/>
    <property type="molecule type" value="Genomic_DNA"/>
</dbReference>
<keyword evidence="2" id="KW-1185">Reference proteome</keyword>
<proteinExistence type="predicted"/>
<name>A0A9W6NNW1_9ACTN</name>
<accession>A0A9W6NNW1</accession>
<reference evidence="1" key="2">
    <citation type="submission" date="2023-01" db="EMBL/GenBank/DDBJ databases">
        <authorList>
            <person name="Sun Q."/>
            <person name="Evtushenko L."/>
        </authorList>
    </citation>
    <scope>NUCLEOTIDE SEQUENCE</scope>
    <source>
        <strain evidence="1">VKM Ac-1321</strain>
    </source>
</reference>
<organism evidence="1 2">
    <name type="scientific">Dactylosporangium matsuzakiense</name>
    <dbReference type="NCBI Taxonomy" id="53360"/>
    <lineage>
        <taxon>Bacteria</taxon>
        <taxon>Bacillati</taxon>
        <taxon>Actinomycetota</taxon>
        <taxon>Actinomycetes</taxon>
        <taxon>Micromonosporales</taxon>
        <taxon>Micromonosporaceae</taxon>
        <taxon>Dactylosporangium</taxon>
    </lineage>
</organism>
<dbReference type="AlphaFoldDB" id="A0A9W6NNW1"/>